<dbReference type="RefSeq" id="WP_028728256.1">
    <property type="nucleotide sequence ID" value="NZ_AUAE01000028.1"/>
</dbReference>
<feature type="transmembrane region" description="Helical" evidence="5">
    <location>
        <begin position="154"/>
        <end position="171"/>
    </location>
</feature>
<evidence type="ECO:0000256" key="1">
    <source>
        <dbReference type="ARBA" id="ARBA00004141"/>
    </source>
</evidence>
<dbReference type="InterPro" id="IPR036249">
    <property type="entry name" value="Thioredoxin-like_sf"/>
</dbReference>
<protein>
    <recommendedName>
        <fullName evidence="6">Methylamine utilisation protein MauE domain-containing protein</fullName>
    </recommendedName>
</protein>
<feature type="transmembrane region" description="Helical" evidence="5">
    <location>
        <begin position="125"/>
        <end position="142"/>
    </location>
</feature>
<evidence type="ECO:0000313" key="8">
    <source>
        <dbReference type="Proteomes" id="UP000033035"/>
    </source>
</evidence>
<accession>A0A0F5JFM4</accession>
<dbReference type="InterPro" id="IPR009908">
    <property type="entry name" value="Methylamine_util_MauE"/>
</dbReference>
<evidence type="ECO:0000256" key="5">
    <source>
        <dbReference type="SAM" id="Phobius"/>
    </source>
</evidence>
<sequence length="425" mass="48700">MNYKETAIKILTECSRLLIGVVFIFSGFVKAVDPMGGAIKIGDYLTSFGLDFLQPFTVLASFALSAAEFAMGVCMLLGVYRRYNSFLVLLFMAFMTPLTLYLALFNPVSDCGCFGDAIVISNWETFFKNLVLSAAAIMVFMNSGKMFQCYTFKVYWFIALFSYFFGIGFAYRNYNHLPVIDFRPYKIGANIPSLMEIPDGAPEDEYRYTFVYEKDGVKKEFSLEDYPENDSTWTFVESKTELLKKGYEPPVASFNIYNAEGDDVTADILHNPNPVLLLIAPKLETADDERIDEINSVYDYALEYDLPFYCVTGSSPEVIDEWSDNTGAEYPFRMADEVLLKTIIRSNPGLVLLKDGTVLAKWHYNDIPDEEHVKAEVEKYLDVNKTKDKEDGWLITILLTFTVPLLLVWVYDFFRFRRRRKDKAE</sequence>
<evidence type="ECO:0000256" key="2">
    <source>
        <dbReference type="ARBA" id="ARBA00022692"/>
    </source>
</evidence>
<feature type="transmembrane region" description="Helical" evidence="5">
    <location>
        <begin position="86"/>
        <end position="105"/>
    </location>
</feature>
<dbReference type="STRING" id="1203610.HMPREF1536_02252"/>
<dbReference type="HOGENOM" id="CLU_041394_0_0_10"/>
<dbReference type="NCBIfam" id="NF045576">
    <property type="entry name" value="BT_3928_fam"/>
    <property type="match status" value="1"/>
</dbReference>
<gene>
    <name evidence="7" type="ORF">HMPREF1536_02252</name>
</gene>
<dbReference type="AlphaFoldDB" id="A0A0F5JFM4"/>
<organism evidence="7 8">
    <name type="scientific">Parabacteroides gordonii MS-1 = DSM 23371</name>
    <dbReference type="NCBI Taxonomy" id="1203610"/>
    <lineage>
        <taxon>Bacteria</taxon>
        <taxon>Pseudomonadati</taxon>
        <taxon>Bacteroidota</taxon>
        <taxon>Bacteroidia</taxon>
        <taxon>Bacteroidales</taxon>
        <taxon>Tannerellaceae</taxon>
        <taxon>Parabacteroides</taxon>
    </lineage>
</organism>
<dbReference type="GO" id="GO:0016020">
    <property type="term" value="C:membrane"/>
    <property type="evidence" value="ECO:0007669"/>
    <property type="project" value="UniProtKB-SubCell"/>
</dbReference>
<keyword evidence="3 5" id="KW-1133">Transmembrane helix</keyword>
<evidence type="ECO:0000313" key="7">
    <source>
        <dbReference type="EMBL" id="KKB56616.1"/>
    </source>
</evidence>
<keyword evidence="8" id="KW-1185">Reference proteome</keyword>
<proteinExistence type="predicted"/>
<evidence type="ECO:0000256" key="4">
    <source>
        <dbReference type="ARBA" id="ARBA00023136"/>
    </source>
</evidence>
<comment type="subcellular location">
    <subcellularLocation>
        <location evidence="1">Membrane</location>
        <topology evidence="1">Multi-pass membrane protein</topology>
    </subcellularLocation>
</comment>
<keyword evidence="2 5" id="KW-0812">Transmembrane</keyword>
<dbReference type="Pfam" id="PF07291">
    <property type="entry name" value="MauE"/>
    <property type="match status" value="1"/>
</dbReference>
<dbReference type="SUPFAM" id="SSF52833">
    <property type="entry name" value="Thioredoxin-like"/>
    <property type="match status" value="1"/>
</dbReference>
<evidence type="ECO:0000259" key="6">
    <source>
        <dbReference type="Pfam" id="PF07291"/>
    </source>
</evidence>
<dbReference type="GO" id="GO:0030416">
    <property type="term" value="P:methylamine metabolic process"/>
    <property type="evidence" value="ECO:0007669"/>
    <property type="project" value="InterPro"/>
</dbReference>
<dbReference type="EMBL" id="AQHW01000014">
    <property type="protein sequence ID" value="KKB56616.1"/>
    <property type="molecule type" value="Genomic_DNA"/>
</dbReference>
<feature type="transmembrane region" description="Helical" evidence="5">
    <location>
        <begin position="14"/>
        <end position="32"/>
    </location>
</feature>
<dbReference type="PATRIC" id="fig|1203610.3.peg.2312"/>
<evidence type="ECO:0000256" key="3">
    <source>
        <dbReference type="ARBA" id="ARBA00022989"/>
    </source>
</evidence>
<feature type="transmembrane region" description="Helical" evidence="5">
    <location>
        <begin position="52"/>
        <end position="79"/>
    </location>
</feature>
<dbReference type="Proteomes" id="UP000033035">
    <property type="component" value="Unassembled WGS sequence"/>
</dbReference>
<comment type="caution">
    <text evidence="7">The sequence shown here is derived from an EMBL/GenBank/DDBJ whole genome shotgun (WGS) entry which is preliminary data.</text>
</comment>
<feature type="transmembrane region" description="Helical" evidence="5">
    <location>
        <begin position="393"/>
        <end position="414"/>
    </location>
</feature>
<feature type="domain" description="Methylamine utilisation protein MauE" evidence="6">
    <location>
        <begin position="9"/>
        <end position="140"/>
    </location>
</feature>
<reference evidence="7 8" key="1">
    <citation type="submission" date="2013-04" db="EMBL/GenBank/DDBJ databases">
        <title>The Genome Sequence of Parabacteroides gordonii DSM 23371.</title>
        <authorList>
            <consortium name="The Broad Institute Genomics Platform"/>
            <person name="Earl A."/>
            <person name="Ward D."/>
            <person name="Feldgarden M."/>
            <person name="Gevers D."/>
            <person name="Martens E."/>
            <person name="Sakamoto M."/>
            <person name="Benno Y."/>
            <person name="Suzuki N."/>
            <person name="Matsunaga N."/>
            <person name="Koshihara K."/>
            <person name="Seki M."/>
            <person name="Komiya H."/>
            <person name="Walker B."/>
            <person name="Young S."/>
            <person name="Zeng Q."/>
            <person name="Gargeya S."/>
            <person name="Fitzgerald M."/>
            <person name="Haas B."/>
            <person name="Abouelleil A."/>
            <person name="Allen A.W."/>
            <person name="Alvarado L."/>
            <person name="Arachchi H.M."/>
            <person name="Berlin A.M."/>
            <person name="Chapman S.B."/>
            <person name="Gainer-Dewar J."/>
            <person name="Goldberg J."/>
            <person name="Griggs A."/>
            <person name="Gujja S."/>
            <person name="Hansen M."/>
            <person name="Howarth C."/>
            <person name="Imamovic A."/>
            <person name="Ireland A."/>
            <person name="Larimer J."/>
            <person name="McCowan C."/>
            <person name="Murphy C."/>
            <person name="Pearson M."/>
            <person name="Poon T.W."/>
            <person name="Priest M."/>
            <person name="Roberts A."/>
            <person name="Saif S."/>
            <person name="Shea T."/>
            <person name="Sisk P."/>
            <person name="Sykes S."/>
            <person name="Wortman J."/>
            <person name="Nusbaum C."/>
            <person name="Birren B."/>
        </authorList>
    </citation>
    <scope>NUCLEOTIDE SEQUENCE [LARGE SCALE GENOMIC DNA]</scope>
    <source>
        <strain evidence="7 8">MS-1</strain>
    </source>
</reference>
<name>A0A0F5JFM4_9BACT</name>
<keyword evidence="4 5" id="KW-0472">Membrane</keyword>